<sequence length="246" mass="27031">MQQPNEVFERAREARLAGRYQDALKDHLWLHDHALEVSPDWRGVRLSFALRDWIYLADAFPPALAALKSIRDRESSRMLLGAATVERFREVAAINEALREVGATHALFLKLDEVDSALAEQCAELAMTALVKCNDFQLARRFLPSPSGRIEALAARLNDGADALANQPASAAPTLLAYVLNYAKEVRLVLAVLNGLEEDGEADNMQKLALDAIRSDGLRAIIQRELEQPGSTLAAMAAQSEAEGEE</sequence>
<dbReference type="EMBL" id="WWCU01000041">
    <property type="protein sequence ID" value="MYN10619.1"/>
    <property type="molecule type" value="Genomic_DNA"/>
</dbReference>
<evidence type="ECO:0000313" key="2">
    <source>
        <dbReference type="Proteomes" id="UP000450676"/>
    </source>
</evidence>
<name>A0A7X4HG62_9BURK</name>
<dbReference type="Proteomes" id="UP000450676">
    <property type="component" value="Unassembled WGS sequence"/>
</dbReference>
<proteinExistence type="predicted"/>
<organism evidence="1 2">
    <name type="scientific">Pseudoduganella aquatica</name>
    <dbReference type="NCBI Taxonomy" id="2660641"/>
    <lineage>
        <taxon>Bacteria</taxon>
        <taxon>Pseudomonadati</taxon>
        <taxon>Pseudomonadota</taxon>
        <taxon>Betaproteobacteria</taxon>
        <taxon>Burkholderiales</taxon>
        <taxon>Oxalobacteraceae</taxon>
        <taxon>Telluria group</taxon>
        <taxon>Pseudoduganella</taxon>
    </lineage>
</organism>
<comment type="caution">
    <text evidence="1">The sequence shown here is derived from an EMBL/GenBank/DDBJ whole genome shotgun (WGS) entry which is preliminary data.</text>
</comment>
<dbReference type="AlphaFoldDB" id="A0A7X4HG62"/>
<accession>A0A7X4HG62</accession>
<gene>
    <name evidence="1" type="ORF">GTP77_25195</name>
</gene>
<protein>
    <submittedName>
        <fullName evidence="1">Uncharacterized protein</fullName>
    </submittedName>
</protein>
<keyword evidence="2" id="KW-1185">Reference proteome</keyword>
<dbReference type="RefSeq" id="WP_161074904.1">
    <property type="nucleotide sequence ID" value="NZ_CP086370.1"/>
</dbReference>
<reference evidence="1 2" key="1">
    <citation type="submission" date="2019-12" db="EMBL/GenBank/DDBJ databases">
        <title>Novel species isolated from a subtropical stream in China.</title>
        <authorList>
            <person name="Lu H."/>
        </authorList>
    </citation>
    <scope>NUCLEOTIDE SEQUENCE [LARGE SCALE GENOMIC DNA]</scope>
    <source>
        <strain evidence="1 2">FT127W</strain>
    </source>
</reference>
<evidence type="ECO:0000313" key="1">
    <source>
        <dbReference type="EMBL" id="MYN10619.1"/>
    </source>
</evidence>